<evidence type="ECO:0000256" key="4">
    <source>
        <dbReference type="ARBA" id="ARBA00023319"/>
    </source>
</evidence>
<evidence type="ECO:0000256" key="1">
    <source>
        <dbReference type="ARBA" id="ARBA00022729"/>
    </source>
</evidence>
<dbReference type="SUPFAM" id="SSF48726">
    <property type="entry name" value="Immunoglobulin"/>
    <property type="match status" value="3"/>
</dbReference>
<dbReference type="AlphaFoldDB" id="A0A7J5ZBZ3"/>
<dbReference type="InterPro" id="IPR003599">
    <property type="entry name" value="Ig_sub"/>
</dbReference>
<gene>
    <name evidence="6" type="ORF">F7725_021499</name>
</gene>
<keyword evidence="7" id="KW-1185">Reference proteome</keyword>
<feature type="domain" description="Ig-like" evidence="5">
    <location>
        <begin position="295"/>
        <end position="372"/>
    </location>
</feature>
<dbReference type="Proteomes" id="UP000518266">
    <property type="component" value="Unassembled WGS sequence"/>
</dbReference>
<keyword evidence="2" id="KW-1015">Disulfide bond</keyword>
<keyword evidence="3" id="KW-0325">Glycoprotein</keyword>
<sequence>MSSECIFLNVSLDLFYRPRPADGPYGVGISGGDILTVGVLYHFNCSVDCYPACLLTWTWGNVTSHGPHFSLQIEELIPPQLLTCIAVNPLIGVELAGEETIQVIAGPTNIQITGPGFLTAGVASNFSCSADCYSSCSYSWTLTEEGLMINNAQGNTISVTPSTSVNNVFETLTCTAQDTVSHLYISSSLSLPVASISDMSIVGNRTVTMGQQYTFSCYAACYPSCYIIWKYMGETFQADNIEIPILDSAENKTFSKRLEITFNDYFKSEPLTCEAVNTLSNATVSLTVDLTVVGESIILLALILRPTTQAPPVAGEPFSLQCVGPQEPATITWLKNKHKMPARERVHLSPDNTTITFSYLFRADGGVYQCVVVEDGPPILSVGYLMQVNWPVGGLMYAQPGSTIELQCVTTCYPVCSISWFYGDGPKNVVIEGPASLEIGVTATLTCSADCSPSCSFQWTVYGKTMTGSVIDITVNRYISEESISCQAQNKFTGNTATTNETLSVSGELSRRALDIGQIPIQPFHSMMG</sequence>
<dbReference type="InterPro" id="IPR036179">
    <property type="entry name" value="Ig-like_dom_sf"/>
</dbReference>
<dbReference type="PANTHER" id="PTHR44337">
    <property type="entry name" value="CARCINOEMBRYONIC ANTIGEN-RELATED CELL ADHESION MOLECULE 8"/>
    <property type="match status" value="1"/>
</dbReference>
<accession>A0A7J5ZBZ3</accession>
<evidence type="ECO:0000259" key="5">
    <source>
        <dbReference type="PROSITE" id="PS50835"/>
    </source>
</evidence>
<dbReference type="PROSITE" id="PS50835">
    <property type="entry name" value="IG_LIKE"/>
    <property type="match status" value="3"/>
</dbReference>
<name>A0A7J5ZBZ3_DISMA</name>
<feature type="domain" description="Ig-like" evidence="5">
    <location>
        <begin position="426"/>
        <end position="504"/>
    </location>
</feature>
<keyword evidence="1" id="KW-0732">Signal</keyword>
<dbReference type="OrthoDB" id="8529748at2759"/>
<proteinExistence type="predicted"/>
<protein>
    <recommendedName>
        <fullName evidence="5">Ig-like domain-containing protein</fullName>
    </recommendedName>
</protein>
<reference evidence="6 7" key="1">
    <citation type="submission" date="2020-03" db="EMBL/GenBank/DDBJ databases">
        <title>Dissostichus mawsoni Genome sequencing and assembly.</title>
        <authorList>
            <person name="Park H."/>
        </authorList>
    </citation>
    <scope>NUCLEOTIDE SEQUENCE [LARGE SCALE GENOMIC DNA]</scope>
    <source>
        <strain evidence="6">DM0001</strain>
        <tissue evidence="6">Muscle</tissue>
    </source>
</reference>
<evidence type="ECO:0000256" key="2">
    <source>
        <dbReference type="ARBA" id="ARBA00023157"/>
    </source>
</evidence>
<dbReference type="Gene3D" id="2.60.40.10">
    <property type="entry name" value="Immunoglobulins"/>
    <property type="match status" value="3"/>
</dbReference>
<dbReference type="SMART" id="SM00409">
    <property type="entry name" value="IG"/>
    <property type="match status" value="3"/>
</dbReference>
<dbReference type="EMBL" id="JAAKFY010000003">
    <property type="protein sequence ID" value="KAF3859100.1"/>
    <property type="molecule type" value="Genomic_DNA"/>
</dbReference>
<dbReference type="Pfam" id="PF13927">
    <property type="entry name" value="Ig_3"/>
    <property type="match status" value="1"/>
</dbReference>
<evidence type="ECO:0000256" key="3">
    <source>
        <dbReference type="ARBA" id="ARBA00023180"/>
    </source>
</evidence>
<dbReference type="InterPro" id="IPR007110">
    <property type="entry name" value="Ig-like_dom"/>
</dbReference>
<evidence type="ECO:0000313" key="6">
    <source>
        <dbReference type="EMBL" id="KAF3859100.1"/>
    </source>
</evidence>
<feature type="domain" description="Ig-like" evidence="5">
    <location>
        <begin position="192"/>
        <end position="291"/>
    </location>
</feature>
<comment type="caution">
    <text evidence="6">The sequence shown here is derived from an EMBL/GenBank/DDBJ whole genome shotgun (WGS) entry which is preliminary data.</text>
</comment>
<dbReference type="InterPro" id="IPR052598">
    <property type="entry name" value="IgSF_CEA-related"/>
</dbReference>
<dbReference type="PANTHER" id="PTHR44337:SF20">
    <property type="entry name" value="CARCINOEMBRYONIC ANTIGEN-RELATED CELL ADHESION MOLECULE 5-RELATED"/>
    <property type="match status" value="1"/>
</dbReference>
<organism evidence="6 7">
    <name type="scientific">Dissostichus mawsoni</name>
    <name type="common">Antarctic cod</name>
    <dbReference type="NCBI Taxonomy" id="36200"/>
    <lineage>
        <taxon>Eukaryota</taxon>
        <taxon>Metazoa</taxon>
        <taxon>Chordata</taxon>
        <taxon>Craniata</taxon>
        <taxon>Vertebrata</taxon>
        <taxon>Euteleostomi</taxon>
        <taxon>Actinopterygii</taxon>
        <taxon>Neopterygii</taxon>
        <taxon>Teleostei</taxon>
        <taxon>Neoteleostei</taxon>
        <taxon>Acanthomorphata</taxon>
        <taxon>Eupercaria</taxon>
        <taxon>Perciformes</taxon>
        <taxon>Notothenioidei</taxon>
        <taxon>Nototheniidae</taxon>
        <taxon>Dissostichus</taxon>
    </lineage>
</organism>
<keyword evidence="4" id="KW-0393">Immunoglobulin domain</keyword>
<dbReference type="InterPro" id="IPR013783">
    <property type="entry name" value="Ig-like_fold"/>
</dbReference>
<evidence type="ECO:0000313" key="7">
    <source>
        <dbReference type="Proteomes" id="UP000518266"/>
    </source>
</evidence>